<keyword evidence="5" id="KW-0812">Transmembrane</keyword>
<feature type="domain" description="PDZ" evidence="9">
    <location>
        <begin position="169"/>
        <end position="250"/>
    </location>
</feature>
<dbReference type="InterPro" id="IPR001478">
    <property type="entry name" value="PDZ"/>
</dbReference>
<evidence type="ECO:0000256" key="6">
    <source>
        <dbReference type="ARBA" id="ARBA00022927"/>
    </source>
</evidence>
<dbReference type="Proteomes" id="UP000275727">
    <property type="component" value="Chromosome"/>
</dbReference>
<evidence type="ECO:0000256" key="1">
    <source>
        <dbReference type="ARBA" id="ARBA00004533"/>
    </source>
</evidence>
<dbReference type="InterPro" id="IPR024961">
    <property type="entry name" value="T2SS_GspC_N"/>
</dbReference>
<keyword evidence="4" id="KW-0997">Cell inner membrane</keyword>
<dbReference type="EMBL" id="RBWX01000007">
    <property type="protein sequence ID" value="RKS91260.1"/>
    <property type="molecule type" value="Genomic_DNA"/>
</dbReference>
<dbReference type="KEGG" id="smic:SmB9_18870"/>
<dbReference type="GO" id="GO:0015031">
    <property type="term" value="P:protein transport"/>
    <property type="evidence" value="ECO:0007669"/>
    <property type="project" value="UniProtKB-KW"/>
</dbReference>
<organism evidence="10 12">
    <name type="scientific">Sphingosinicella microcystinivorans</name>
    <dbReference type="NCBI Taxonomy" id="335406"/>
    <lineage>
        <taxon>Bacteria</taxon>
        <taxon>Pseudomonadati</taxon>
        <taxon>Pseudomonadota</taxon>
        <taxon>Alphaproteobacteria</taxon>
        <taxon>Sphingomonadales</taxon>
        <taxon>Sphingosinicellaceae</taxon>
        <taxon>Sphingosinicella</taxon>
    </lineage>
</organism>
<dbReference type="Proteomes" id="UP000276029">
    <property type="component" value="Unassembled WGS sequence"/>
</dbReference>
<evidence type="ECO:0000256" key="5">
    <source>
        <dbReference type="ARBA" id="ARBA00022692"/>
    </source>
</evidence>
<dbReference type="GO" id="GO:0005886">
    <property type="term" value="C:plasma membrane"/>
    <property type="evidence" value="ECO:0007669"/>
    <property type="project" value="UniProtKB-SubCell"/>
</dbReference>
<comment type="subcellular location">
    <subcellularLocation>
        <location evidence="1">Cell inner membrane</location>
    </subcellularLocation>
</comment>
<evidence type="ECO:0000256" key="7">
    <source>
        <dbReference type="ARBA" id="ARBA00022989"/>
    </source>
</evidence>
<dbReference type="Gene3D" id="2.30.42.10">
    <property type="match status" value="1"/>
</dbReference>
<keyword evidence="6" id="KW-0653">Protein transport</keyword>
<gene>
    <name evidence="11" type="ORF">DFR51_0819</name>
    <name evidence="10" type="ORF">SmB9_18870</name>
</gene>
<keyword evidence="13" id="KW-1185">Reference proteome</keyword>
<keyword evidence="8" id="KW-0472">Membrane</keyword>
<dbReference type="InterPro" id="IPR036034">
    <property type="entry name" value="PDZ_sf"/>
</dbReference>
<dbReference type="Pfam" id="PF11356">
    <property type="entry name" value="T2SSC"/>
    <property type="match status" value="1"/>
</dbReference>
<evidence type="ECO:0000256" key="8">
    <source>
        <dbReference type="ARBA" id="ARBA00023136"/>
    </source>
</evidence>
<dbReference type="SUPFAM" id="SSF50156">
    <property type="entry name" value="PDZ domain-like"/>
    <property type="match status" value="1"/>
</dbReference>
<dbReference type="Gene3D" id="2.30.30.830">
    <property type="match status" value="1"/>
</dbReference>
<keyword evidence="2" id="KW-0813">Transport</keyword>
<reference evidence="11 13" key="2">
    <citation type="submission" date="2018-10" db="EMBL/GenBank/DDBJ databases">
        <title>Genomic Encyclopedia of Type Strains, Phase IV (KMG-IV): sequencing the most valuable type-strain genomes for metagenomic binning, comparative biology and taxonomic classification.</title>
        <authorList>
            <person name="Goeker M."/>
        </authorList>
    </citation>
    <scope>NUCLEOTIDE SEQUENCE [LARGE SCALE GENOMIC DNA]</scope>
    <source>
        <strain evidence="11 13">DSM 19791</strain>
    </source>
</reference>
<keyword evidence="3" id="KW-1003">Cell membrane</keyword>
<dbReference type="Pfam" id="PF17820">
    <property type="entry name" value="PDZ_6"/>
    <property type="match status" value="1"/>
</dbReference>
<sequence>MGFTDRQWLQRLNAHSLVAAAQVLLALVLALAVARLVWALLVPIGPVGAPPPPALAARSDAVLGRFDPFFQMLDGGGPTVVSDLAIDLYGTRVDNVSGRGSAIIGVDGTQRSFLVGEEIMPGVTLHGVAFDSVTVSRGGSLEQLFLDQSVPARPVSPPPSPVSDAPAAQVPLDRVSREITGTLVRNGGEVEGLALKPLGSGGLFNEIGLEAGDVLLSVNGVRIDSETSPGNIANLIGDNDVAVLEIRRGAEVQTVTFEIVR</sequence>
<keyword evidence="7" id="KW-1133">Transmembrane helix</keyword>
<dbReference type="RefSeq" id="WP_121047730.1">
    <property type="nucleotide sequence ID" value="NZ_AP018711.1"/>
</dbReference>
<dbReference type="PROSITE" id="PS50106">
    <property type="entry name" value="PDZ"/>
    <property type="match status" value="1"/>
</dbReference>
<protein>
    <submittedName>
        <fullName evidence="11">General secretion pathway protein C</fullName>
    </submittedName>
</protein>
<evidence type="ECO:0000313" key="12">
    <source>
        <dbReference type="Proteomes" id="UP000275727"/>
    </source>
</evidence>
<evidence type="ECO:0000259" key="9">
    <source>
        <dbReference type="PROSITE" id="PS50106"/>
    </source>
</evidence>
<accession>A0AAD1G110</accession>
<evidence type="ECO:0000256" key="4">
    <source>
        <dbReference type="ARBA" id="ARBA00022519"/>
    </source>
</evidence>
<evidence type="ECO:0000313" key="13">
    <source>
        <dbReference type="Proteomes" id="UP000276029"/>
    </source>
</evidence>
<evidence type="ECO:0000256" key="2">
    <source>
        <dbReference type="ARBA" id="ARBA00022448"/>
    </source>
</evidence>
<proteinExistence type="predicted"/>
<evidence type="ECO:0000256" key="3">
    <source>
        <dbReference type="ARBA" id="ARBA00022475"/>
    </source>
</evidence>
<name>A0AAD1G110_SPHMI</name>
<reference evidence="10 12" key="1">
    <citation type="submission" date="2018-06" db="EMBL/GenBank/DDBJ databases">
        <title>Complete Genome Sequence of the Microcystin-Degrading Bacterium Sphingosinicella microcystinivorans Strain B-9.</title>
        <authorList>
            <person name="Jin H."/>
            <person name="Nishizawa T."/>
            <person name="Guo Y."/>
            <person name="Nishizawa A."/>
            <person name="Park H."/>
            <person name="Kato H."/>
            <person name="Tsuji K."/>
            <person name="Harada K."/>
        </authorList>
    </citation>
    <scope>NUCLEOTIDE SEQUENCE [LARGE SCALE GENOMIC DNA]</scope>
    <source>
        <strain evidence="10 12">B9</strain>
    </source>
</reference>
<evidence type="ECO:0000313" key="11">
    <source>
        <dbReference type="EMBL" id="RKS91260.1"/>
    </source>
</evidence>
<dbReference type="AlphaFoldDB" id="A0AAD1G110"/>
<evidence type="ECO:0000313" key="10">
    <source>
        <dbReference type="EMBL" id="BBE34229.1"/>
    </source>
</evidence>
<dbReference type="InterPro" id="IPR041489">
    <property type="entry name" value="PDZ_6"/>
</dbReference>
<dbReference type="EMBL" id="AP018711">
    <property type="protein sequence ID" value="BBE34229.1"/>
    <property type="molecule type" value="Genomic_DNA"/>
</dbReference>